<dbReference type="AlphaFoldDB" id="A0A1F6AVY3"/>
<proteinExistence type="predicted"/>
<reference evidence="1 2" key="1">
    <citation type="journal article" date="2016" name="Nat. Commun.">
        <title>Thousands of microbial genomes shed light on interconnected biogeochemical processes in an aquifer system.</title>
        <authorList>
            <person name="Anantharaman K."/>
            <person name="Brown C.T."/>
            <person name="Hug L.A."/>
            <person name="Sharon I."/>
            <person name="Castelle C.J."/>
            <person name="Probst A.J."/>
            <person name="Thomas B.C."/>
            <person name="Singh A."/>
            <person name="Wilkins M.J."/>
            <person name="Karaoz U."/>
            <person name="Brodie E.L."/>
            <person name="Williams K.H."/>
            <person name="Hubbard S.S."/>
            <person name="Banfield J.F."/>
        </authorList>
    </citation>
    <scope>NUCLEOTIDE SEQUENCE [LARGE SCALE GENOMIC DNA]</scope>
</reference>
<evidence type="ECO:0000313" key="1">
    <source>
        <dbReference type="EMBL" id="OGG28865.1"/>
    </source>
</evidence>
<protein>
    <submittedName>
        <fullName evidence="1">Uncharacterized protein</fullName>
    </submittedName>
</protein>
<sequence>MLLVTLGNHSGLRRICKEGAGKEFVFQAKWYEFSGDVLRECLICCLKIYAAIDGYVFRCVNIVENFFQSFFALKIADGRFSDGKMILAGEARLHIPGKLLRDAHIPDACVNKGLEPLWWFGPDEDDFPFFKERDQVL</sequence>
<organism evidence="1 2">
    <name type="scientific">Candidatus Gottesmanbacteria bacterium RIFCSPLOWO2_01_FULL_49_10</name>
    <dbReference type="NCBI Taxonomy" id="1798396"/>
    <lineage>
        <taxon>Bacteria</taxon>
        <taxon>Candidatus Gottesmaniibacteriota</taxon>
    </lineage>
</organism>
<accession>A0A1F6AVY3</accession>
<dbReference type="Proteomes" id="UP000176409">
    <property type="component" value="Unassembled WGS sequence"/>
</dbReference>
<name>A0A1F6AVY3_9BACT</name>
<comment type="caution">
    <text evidence="1">The sequence shown here is derived from an EMBL/GenBank/DDBJ whole genome shotgun (WGS) entry which is preliminary data.</text>
</comment>
<gene>
    <name evidence="1" type="ORF">A2973_05800</name>
</gene>
<dbReference type="EMBL" id="MFJZ01000068">
    <property type="protein sequence ID" value="OGG28865.1"/>
    <property type="molecule type" value="Genomic_DNA"/>
</dbReference>
<evidence type="ECO:0000313" key="2">
    <source>
        <dbReference type="Proteomes" id="UP000176409"/>
    </source>
</evidence>